<accession>A0A840V3N5</accession>
<name>A0A840V3N5_9BACT</name>
<dbReference type="GO" id="GO:0015288">
    <property type="term" value="F:porin activity"/>
    <property type="evidence" value="ECO:0007669"/>
    <property type="project" value="TreeGrafter"/>
</dbReference>
<dbReference type="PROSITE" id="PS51257">
    <property type="entry name" value="PROKAR_LIPOPROTEIN"/>
    <property type="match status" value="1"/>
</dbReference>
<comment type="subcellular location">
    <subcellularLocation>
        <location evidence="1">Cell outer membrane</location>
    </subcellularLocation>
</comment>
<dbReference type="PANTHER" id="PTHR30026">
    <property type="entry name" value="OUTER MEMBRANE PROTEIN TOLC"/>
    <property type="match status" value="1"/>
</dbReference>
<sequence length="573" mass="63987">MSRTRSALLTLAALSVVSCSPMQWSGAADREVYGLLREKEETLFGEAADFDIETPHSAEDPSEIAAIDIFTERHQRDTRKIDLVAAIGISVDRRREYQAEKENLYLAGLELTSARHDFSPIFSGGSTGELSSAGIDGDETSRQLTMRTRAGFSQLLKSGGTVAIGLAQNIFRYYLGGSGGPSTEFFSANLTQPLLRGAGPSATENLTQSERDVAYAIRSFSRFQKRNALDVTSAYFRILEEKDRVRNEYFNYRNLIAFTERATALAEDRLPQFQVDQAKQDELRARNRYVGEVSTYRTRIDDFKLTLGLPVGGDLFVDDAALRDLEKTGLTPLPLDEEAALALATRHRLDLLNEIDQFEDSQRRMTVAAEALKPGLNLFAGLSLDSPGGRTYSNFDAEVYRSRIGIDLDLPLDNVPERNAYRRTRIAFERQLRELGLALDRIQSDIRAGFRGLSLARERYEIQQSALQLANQRVEAVNLLLDTDRAETRDLLEARNAQLSARNALTSALIDYHLTRLELLFDLGVFDPDKDRFWAENPAIPQVPRNNGEGSDVGEPGRGSLISPEELFQEPST</sequence>
<dbReference type="EMBL" id="JACHFD010000002">
    <property type="protein sequence ID" value="MBB5350264.1"/>
    <property type="molecule type" value="Genomic_DNA"/>
</dbReference>
<organism evidence="7 8">
    <name type="scientific">Haloferula luteola</name>
    <dbReference type="NCBI Taxonomy" id="595692"/>
    <lineage>
        <taxon>Bacteria</taxon>
        <taxon>Pseudomonadati</taxon>
        <taxon>Verrucomicrobiota</taxon>
        <taxon>Verrucomicrobiia</taxon>
        <taxon>Verrucomicrobiales</taxon>
        <taxon>Verrucomicrobiaceae</taxon>
        <taxon>Haloferula</taxon>
    </lineage>
</organism>
<evidence type="ECO:0000256" key="1">
    <source>
        <dbReference type="ARBA" id="ARBA00004442"/>
    </source>
</evidence>
<dbReference type="RefSeq" id="WP_184015437.1">
    <property type="nucleotide sequence ID" value="NZ_JACHFD010000002.1"/>
</dbReference>
<evidence type="ECO:0000256" key="5">
    <source>
        <dbReference type="ARBA" id="ARBA00023237"/>
    </source>
</evidence>
<keyword evidence="8" id="KW-1185">Reference proteome</keyword>
<keyword evidence="4" id="KW-0472">Membrane</keyword>
<keyword evidence="5" id="KW-0998">Cell outer membrane</keyword>
<protein>
    <submittedName>
        <fullName evidence="7">Outer membrane protein TolC</fullName>
    </submittedName>
</protein>
<comment type="caution">
    <text evidence="7">The sequence shown here is derived from an EMBL/GenBank/DDBJ whole genome shotgun (WGS) entry which is preliminary data.</text>
</comment>
<dbReference type="PANTHER" id="PTHR30026:SF20">
    <property type="entry name" value="OUTER MEMBRANE PROTEIN TOLC"/>
    <property type="match status" value="1"/>
</dbReference>
<reference evidence="7 8" key="1">
    <citation type="submission" date="2020-08" db="EMBL/GenBank/DDBJ databases">
        <title>Genomic Encyclopedia of Type Strains, Phase IV (KMG-IV): sequencing the most valuable type-strain genomes for metagenomic binning, comparative biology and taxonomic classification.</title>
        <authorList>
            <person name="Goeker M."/>
        </authorList>
    </citation>
    <scope>NUCLEOTIDE SEQUENCE [LARGE SCALE GENOMIC DNA]</scope>
    <source>
        <strain evidence="7 8">YC6886</strain>
    </source>
</reference>
<dbReference type="GO" id="GO:0015562">
    <property type="term" value="F:efflux transmembrane transporter activity"/>
    <property type="evidence" value="ECO:0007669"/>
    <property type="project" value="InterPro"/>
</dbReference>
<gene>
    <name evidence="7" type="ORF">HNR46_000488</name>
</gene>
<proteinExistence type="predicted"/>
<keyword evidence="3" id="KW-0812">Transmembrane</keyword>
<dbReference type="SUPFAM" id="SSF56954">
    <property type="entry name" value="Outer membrane efflux proteins (OEP)"/>
    <property type="match status" value="1"/>
</dbReference>
<dbReference type="Proteomes" id="UP000557717">
    <property type="component" value="Unassembled WGS sequence"/>
</dbReference>
<dbReference type="GO" id="GO:0009279">
    <property type="term" value="C:cell outer membrane"/>
    <property type="evidence" value="ECO:0007669"/>
    <property type="project" value="UniProtKB-SubCell"/>
</dbReference>
<keyword evidence="2" id="KW-1134">Transmembrane beta strand</keyword>
<evidence type="ECO:0000256" key="6">
    <source>
        <dbReference type="SAM" id="MobiDB-lite"/>
    </source>
</evidence>
<dbReference type="GO" id="GO:1990281">
    <property type="term" value="C:efflux pump complex"/>
    <property type="evidence" value="ECO:0007669"/>
    <property type="project" value="TreeGrafter"/>
</dbReference>
<evidence type="ECO:0000313" key="8">
    <source>
        <dbReference type="Proteomes" id="UP000557717"/>
    </source>
</evidence>
<dbReference type="InterPro" id="IPR051906">
    <property type="entry name" value="TolC-like"/>
</dbReference>
<feature type="region of interest" description="Disordered" evidence="6">
    <location>
        <begin position="537"/>
        <end position="573"/>
    </location>
</feature>
<evidence type="ECO:0000313" key="7">
    <source>
        <dbReference type="EMBL" id="MBB5350264.1"/>
    </source>
</evidence>
<dbReference type="Gene3D" id="1.20.1600.10">
    <property type="entry name" value="Outer membrane efflux proteins (OEP)"/>
    <property type="match status" value="1"/>
</dbReference>
<dbReference type="AlphaFoldDB" id="A0A840V3N5"/>
<evidence type="ECO:0000256" key="4">
    <source>
        <dbReference type="ARBA" id="ARBA00023136"/>
    </source>
</evidence>
<evidence type="ECO:0000256" key="3">
    <source>
        <dbReference type="ARBA" id="ARBA00022692"/>
    </source>
</evidence>
<evidence type="ECO:0000256" key="2">
    <source>
        <dbReference type="ARBA" id="ARBA00022452"/>
    </source>
</evidence>